<dbReference type="EMBL" id="FZMO01000100">
    <property type="protein sequence ID" value="SNQ47410.1"/>
    <property type="molecule type" value="Genomic_DNA"/>
</dbReference>
<dbReference type="AlphaFoldDB" id="A0A2I2KP31"/>
<accession>A0A2I2KP31</accession>
<organism evidence="2 3">
    <name type="scientific">Frankia canadensis</name>
    <dbReference type="NCBI Taxonomy" id="1836972"/>
    <lineage>
        <taxon>Bacteria</taxon>
        <taxon>Bacillati</taxon>
        <taxon>Actinomycetota</taxon>
        <taxon>Actinomycetes</taxon>
        <taxon>Frankiales</taxon>
        <taxon>Frankiaceae</taxon>
        <taxon>Frankia</taxon>
    </lineage>
</organism>
<evidence type="ECO:0000256" key="1">
    <source>
        <dbReference type="SAM" id="MobiDB-lite"/>
    </source>
</evidence>
<protein>
    <submittedName>
        <fullName evidence="2">Uncharacterized protein</fullName>
    </submittedName>
</protein>
<evidence type="ECO:0000313" key="2">
    <source>
        <dbReference type="EMBL" id="SNQ47410.1"/>
    </source>
</evidence>
<gene>
    <name evidence="2" type="ORF">FRACA_1890003</name>
</gene>
<proteinExistence type="predicted"/>
<dbReference type="RefSeq" id="WP_133150631.1">
    <property type="nucleotide sequence ID" value="NZ_FZMO01000100.1"/>
</dbReference>
<evidence type="ECO:0000313" key="3">
    <source>
        <dbReference type="Proteomes" id="UP000234331"/>
    </source>
</evidence>
<feature type="region of interest" description="Disordered" evidence="1">
    <location>
        <begin position="201"/>
        <end position="225"/>
    </location>
</feature>
<dbReference type="Proteomes" id="UP000234331">
    <property type="component" value="Unassembled WGS sequence"/>
</dbReference>
<dbReference type="OrthoDB" id="4553959at2"/>
<feature type="compositionally biased region" description="Low complexity" evidence="1">
    <location>
        <begin position="203"/>
        <end position="225"/>
    </location>
</feature>
<name>A0A2I2KP31_9ACTN</name>
<reference evidence="2 3" key="1">
    <citation type="submission" date="2017-06" db="EMBL/GenBank/DDBJ databases">
        <authorList>
            <person name="Kim H.J."/>
            <person name="Triplett B.A."/>
        </authorList>
    </citation>
    <scope>NUCLEOTIDE SEQUENCE [LARGE SCALE GENOMIC DNA]</scope>
    <source>
        <strain evidence="2">FRACA_ARgP5</strain>
    </source>
</reference>
<keyword evidence="3" id="KW-1185">Reference proteome</keyword>
<sequence length="240" mass="25612">MSERPPGIRRICIALTAERTGDAAPGGPRSRRWARDLDAVIERARRLGECDRAYWLRPPDGGGELALLPPGIDEGRFVAAFAGEIRAVLAERNAGAAAPARLRLRVALHQGITHLDEHGFSGRAVRRVVELRDCAALRAEFVRRPAADLALAVSAELFDDVVEHDYPGLRGRDFRRARTGLAAGRRAEVWLHAEASSPTVPLANAATTTSRPAAPRPGPLTTAAAGAGRVGAARLALVPD</sequence>